<evidence type="ECO:0000256" key="1">
    <source>
        <dbReference type="ARBA" id="ARBA00008276"/>
    </source>
</evidence>
<dbReference type="EMBL" id="JADIMP010000010">
    <property type="protein sequence ID" value="MBO8440928.1"/>
    <property type="molecule type" value="Genomic_DNA"/>
</dbReference>
<evidence type="ECO:0000256" key="8">
    <source>
        <dbReference type="ARBA" id="ARBA00030592"/>
    </source>
</evidence>
<keyword evidence="4" id="KW-0479">Metal-binding</keyword>
<dbReference type="Pfam" id="PF08245">
    <property type="entry name" value="Mur_ligase_M"/>
    <property type="match status" value="1"/>
</dbReference>
<reference evidence="13" key="1">
    <citation type="submission" date="2020-10" db="EMBL/GenBank/DDBJ databases">
        <authorList>
            <person name="Gilroy R."/>
        </authorList>
    </citation>
    <scope>NUCLEOTIDE SEQUENCE</scope>
    <source>
        <strain evidence="13">C6-149</strain>
    </source>
</reference>
<evidence type="ECO:0000256" key="2">
    <source>
        <dbReference type="ARBA" id="ARBA00013025"/>
    </source>
</evidence>
<reference evidence="13" key="2">
    <citation type="journal article" date="2021" name="PeerJ">
        <title>Extensive microbial diversity within the chicken gut microbiome revealed by metagenomics and culture.</title>
        <authorList>
            <person name="Gilroy R."/>
            <person name="Ravi A."/>
            <person name="Getino M."/>
            <person name="Pursley I."/>
            <person name="Horton D.L."/>
            <person name="Alikhan N.F."/>
            <person name="Baker D."/>
            <person name="Gharbi K."/>
            <person name="Hall N."/>
            <person name="Watson M."/>
            <person name="Adriaenssens E.M."/>
            <person name="Foster-Nyarko E."/>
            <person name="Jarju S."/>
            <person name="Secka A."/>
            <person name="Antonio M."/>
            <person name="Oren A."/>
            <person name="Chaudhuri R.R."/>
            <person name="La Ragione R."/>
            <person name="Hildebrand F."/>
            <person name="Pallen M.J."/>
        </authorList>
    </citation>
    <scope>NUCLEOTIDE SEQUENCE</scope>
    <source>
        <strain evidence="13">C6-149</strain>
    </source>
</reference>
<dbReference type="AlphaFoldDB" id="A0A9D9H8U4"/>
<keyword evidence="5 10" id="KW-0547">Nucleotide-binding</keyword>
<evidence type="ECO:0000313" key="14">
    <source>
        <dbReference type="Proteomes" id="UP000823614"/>
    </source>
</evidence>
<dbReference type="GO" id="GO:0046872">
    <property type="term" value="F:metal ion binding"/>
    <property type="evidence" value="ECO:0007669"/>
    <property type="project" value="UniProtKB-KW"/>
</dbReference>
<evidence type="ECO:0000256" key="3">
    <source>
        <dbReference type="ARBA" id="ARBA00022598"/>
    </source>
</evidence>
<dbReference type="InterPro" id="IPR001645">
    <property type="entry name" value="Folylpolyglutamate_synth"/>
</dbReference>
<dbReference type="GO" id="GO:0008841">
    <property type="term" value="F:dihydrofolate synthase activity"/>
    <property type="evidence" value="ECO:0007669"/>
    <property type="project" value="TreeGrafter"/>
</dbReference>
<gene>
    <name evidence="13" type="ORF">IAA89_00540</name>
</gene>
<evidence type="ECO:0000256" key="9">
    <source>
        <dbReference type="ARBA" id="ARBA00047493"/>
    </source>
</evidence>
<proteinExistence type="inferred from homology"/>
<evidence type="ECO:0000313" key="13">
    <source>
        <dbReference type="EMBL" id="MBO8440928.1"/>
    </source>
</evidence>
<dbReference type="PANTHER" id="PTHR11136">
    <property type="entry name" value="FOLYLPOLYGLUTAMATE SYNTHASE-RELATED"/>
    <property type="match status" value="1"/>
</dbReference>
<dbReference type="SUPFAM" id="SSF53244">
    <property type="entry name" value="MurD-like peptide ligases, peptide-binding domain"/>
    <property type="match status" value="1"/>
</dbReference>
<dbReference type="EC" id="6.3.2.17" evidence="2"/>
<dbReference type="NCBIfam" id="TIGR01499">
    <property type="entry name" value="folC"/>
    <property type="match status" value="1"/>
</dbReference>
<comment type="caution">
    <text evidence="13">The sequence shown here is derived from an EMBL/GenBank/DDBJ whole genome shotgun (WGS) entry which is preliminary data.</text>
</comment>
<dbReference type="GO" id="GO:0004326">
    <property type="term" value="F:tetrahydrofolylpolyglutamate synthase activity"/>
    <property type="evidence" value="ECO:0007669"/>
    <property type="project" value="UniProtKB-EC"/>
</dbReference>
<sequence length="416" mass="48129">MLDYDELIKSLDKQIKANDNKRIVKLKKMVDYITSGFDNLPFCIHIVGTNGKGSTGCFISNILQAAGYNVGMFNSPAIFDEREQIVINQYMISKRQFINIYQKLLPIVQRLFGDNIFTIFEWEFLISLEYFLDKRVDFIILEAGLGGKYDATNAIYPPQLSIFTKISLDHLNILGNSIEEITTNKVGILKSNTTVIVAKQDYDNVYRIISDHSRQLQVKYYLTEQFSFNLSYPNLPNYQLENIKTSLLAVKLLKRFGYNIIDRNVSLGIRKFSLFGRMNEINFQGKKLILDASHNIDGIKKLIFNLNKDKKYTLVLGFLKDKQVDEMINELSFIADKFILFTPDNNLRAMNSNDLSTKIKHSITYNGQKIINDLSVKDFWLRLFNDELGKNILITGSFYLLRKMLINGKINYYCDK</sequence>
<keyword evidence="6 10" id="KW-0067">ATP-binding</keyword>
<evidence type="ECO:0000259" key="12">
    <source>
        <dbReference type="Pfam" id="PF08245"/>
    </source>
</evidence>
<dbReference type="GO" id="GO:0005524">
    <property type="term" value="F:ATP binding"/>
    <property type="evidence" value="ECO:0007669"/>
    <property type="project" value="UniProtKB-KW"/>
</dbReference>
<evidence type="ECO:0000256" key="4">
    <source>
        <dbReference type="ARBA" id="ARBA00022723"/>
    </source>
</evidence>
<name>A0A9D9H8U4_9LACO</name>
<dbReference type="InterPro" id="IPR013221">
    <property type="entry name" value="Mur_ligase_cen"/>
</dbReference>
<dbReference type="InterPro" id="IPR036565">
    <property type="entry name" value="Mur-like_cat_sf"/>
</dbReference>
<evidence type="ECO:0000259" key="11">
    <source>
        <dbReference type="Pfam" id="PF02875"/>
    </source>
</evidence>
<dbReference type="Gene3D" id="3.90.190.20">
    <property type="entry name" value="Mur ligase, C-terminal domain"/>
    <property type="match status" value="1"/>
</dbReference>
<evidence type="ECO:0000256" key="10">
    <source>
        <dbReference type="PIRNR" id="PIRNR001563"/>
    </source>
</evidence>
<keyword evidence="3 10" id="KW-0436">Ligase</keyword>
<evidence type="ECO:0000256" key="5">
    <source>
        <dbReference type="ARBA" id="ARBA00022741"/>
    </source>
</evidence>
<organism evidence="13 14">
    <name type="scientific">Candidatus Gallilactobacillus intestinavium</name>
    <dbReference type="NCBI Taxonomy" id="2840838"/>
    <lineage>
        <taxon>Bacteria</taxon>
        <taxon>Bacillati</taxon>
        <taxon>Bacillota</taxon>
        <taxon>Bacilli</taxon>
        <taxon>Lactobacillales</taxon>
        <taxon>Lactobacillaceae</taxon>
        <taxon>Lactobacillaceae incertae sedis</taxon>
        <taxon>Candidatus Gallilactobacillus</taxon>
    </lineage>
</organism>
<comment type="catalytic activity">
    <reaction evidence="9">
        <text>(6S)-5,6,7,8-tetrahydrofolyl-(gamma-L-Glu)(n) + L-glutamate + ATP = (6S)-5,6,7,8-tetrahydrofolyl-(gamma-L-Glu)(n+1) + ADP + phosphate + H(+)</text>
        <dbReference type="Rhea" id="RHEA:10580"/>
        <dbReference type="Rhea" id="RHEA-COMP:14738"/>
        <dbReference type="Rhea" id="RHEA-COMP:14740"/>
        <dbReference type="ChEBI" id="CHEBI:15378"/>
        <dbReference type="ChEBI" id="CHEBI:29985"/>
        <dbReference type="ChEBI" id="CHEBI:30616"/>
        <dbReference type="ChEBI" id="CHEBI:43474"/>
        <dbReference type="ChEBI" id="CHEBI:141005"/>
        <dbReference type="ChEBI" id="CHEBI:456216"/>
        <dbReference type="EC" id="6.3.2.17"/>
    </reaction>
</comment>
<dbReference type="InterPro" id="IPR036615">
    <property type="entry name" value="Mur_ligase_C_dom_sf"/>
</dbReference>
<dbReference type="SUPFAM" id="SSF53623">
    <property type="entry name" value="MurD-like peptide ligases, catalytic domain"/>
    <property type="match status" value="1"/>
</dbReference>
<feature type="domain" description="Mur ligase central" evidence="12">
    <location>
        <begin position="47"/>
        <end position="210"/>
    </location>
</feature>
<feature type="domain" description="Mur ligase C-terminal" evidence="11">
    <location>
        <begin position="276"/>
        <end position="365"/>
    </location>
</feature>
<evidence type="ECO:0000256" key="7">
    <source>
        <dbReference type="ARBA" id="ARBA00022842"/>
    </source>
</evidence>
<accession>A0A9D9H8U4</accession>
<dbReference type="Proteomes" id="UP000823614">
    <property type="component" value="Unassembled WGS sequence"/>
</dbReference>
<dbReference type="PANTHER" id="PTHR11136:SF0">
    <property type="entry name" value="DIHYDROFOLATE SYNTHETASE-RELATED"/>
    <property type="match status" value="1"/>
</dbReference>
<keyword evidence="7" id="KW-0460">Magnesium</keyword>
<dbReference type="Gene3D" id="3.40.1190.10">
    <property type="entry name" value="Mur-like, catalytic domain"/>
    <property type="match status" value="1"/>
</dbReference>
<comment type="similarity">
    <text evidence="1 10">Belongs to the folylpolyglutamate synthase family.</text>
</comment>
<dbReference type="PIRSF" id="PIRSF001563">
    <property type="entry name" value="Folylpolyglu_synth"/>
    <property type="match status" value="1"/>
</dbReference>
<dbReference type="Pfam" id="PF02875">
    <property type="entry name" value="Mur_ligase_C"/>
    <property type="match status" value="1"/>
</dbReference>
<evidence type="ECO:0000256" key="6">
    <source>
        <dbReference type="ARBA" id="ARBA00022840"/>
    </source>
</evidence>
<dbReference type="InterPro" id="IPR004101">
    <property type="entry name" value="Mur_ligase_C"/>
</dbReference>
<dbReference type="GO" id="GO:0005737">
    <property type="term" value="C:cytoplasm"/>
    <property type="evidence" value="ECO:0007669"/>
    <property type="project" value="TreeGrafter"/>
</dbReference>
<protein>
    <recommendedName>
        <fullName evidence="2">tetrahydrofolate synthase</fullName>
        <ecNumber evidence="2">6.3.2.17</ecNumber>
    </recommendedName>
    <alternativeName>
        <fullName evidence="8">Tetrahydrofolylpolyglutamate synthase</fullName>
    </alternativeName>
</protein>